<dbReference type="Proteomes" id="UP000012063">
    <property type="component" value="Unassembled WGS sequence"/>
</dbReference>
<dbReference type="AlphaFoldDB" id="M5E0R9"/>
<protein>
    <submittedName>
        <fullName evidence="2">Predicted diverged CheY-domain</fullName>
    </submittedName>
</protein>
<dbReference type="InParanoid" id="M5E0R9"/>
<dbReference type="eggNOG" id="COG4378">
    <property type="taxonomic scope" value="Bacteria"/>
</dbReference>
<evidence type="ECO:0000313" key="2">
    <source>
        <dbReference type="EMBL" id="CCU79764.1"/>
    </source>
</evidence>
<dbReference type="RefSeq" id="WP_005489084.1">
    <property type="nucleotide sequence ID" value="NZ_CAUI01000019.1"/>
</dbReference>
<gene>
    <name evidence="2" type="ORF">HSACCH_01586</name>
</gene>
<organism evidence="2 3">
    <name type="scientific">Halanaerobium saccharolyticum subsp. saccharolyticum DSM 6643</name>
    <dbReference type="NCBI Taxonomy" id="1293054"/>
    <lineage>
        <taxon>Bacteria</taxon>
        <taxon>Bacillati</taxon>
        <taxon>Bacillota</taxon>
        <taxon>Clostridia</taxon>
        <taxon>Halanaerobiales</taxon>
        <taxon>Halanaerobiaceae</taxon>
        <taxon>Halanaerobium</taxon>
    </lineage>
</organism>
<dbReference type="PIRSF" id="PIRSF020408">
    <property type="entry name" value="UCP020408"/>
    <property type="match status" value="1"/>
</dbReference>
<accession>M5E0R9</accession>
<comment type="similarity">
    <text evidence="1">Belongs to the UPF0751 family.</text>
</comment>
<evidence type="ECO:0000256" key="1">
    <source>
        <dbReference type="ARBA" id="ARBA00007189"/>
    </source>
</evidence>
<dbReference type="InterPro" id="IPR016772">
    <property type="entry name" value="UCP020408"/>
</dbReference>
<sequence>MSLMIVGADSLGSIKDNVKRLGFEEITHLNGRKKSKFKNFEIPAKTDYVLVMTDYINHAVMRKVKRAAKDRGVSVIYARRSWASIYKKLQRRAAFIQ</sequence>
<dbReference type="STRING" id="1293054.HSACCH_01586"/>
<proteinExistence type="inferred from homology"/>
<dbReference type="Pfam" id="PF10087">
    <property type="entry name" value="DUF2325"/>
    <property type="match status" value="1"/>
</dbReference>
<evidence type="ECO:0000313" key="3">
    <source>
        <dbReference type="Proteomes" id="UP000012063"/>
    </source>
</evidence>
<reference evidence="3" key="1">
    <citation type="journal article" date="2013" name="Genome Announc.">
        <title>Genome Sequence of Halanaerobium saccharolyticum subsp. saccharolyticum Strain DSM 6643T, a Halophilic Hydrogen-Producing Bacterium.</title>
        <authorList>
            <person name="Kivisto A."/>
            <person name="Larjo A."/>
            <person name="Ciranna A."/>
            <person name="Santala V."/>
            <person name="Roos C."/>
            <person name="Karp M."/>
        </authorList>
    </citation>
    <scope>NUCLEOTIDE SEQUENCE [LARGE SCALE GENOMIC DNA]</scope>
    <source>
        <strain evidence="3">DSM 6643</strain>
    </source>
</reference>
<dbReference type="EMBL" id="CAUI01000019">
    <property type="protein sequence ID" value="CCU79764.1"/>
    <property type="molecule type" value="Genomic_DNA"/>
</dbReference>
<name>M5E0R9_9FIRM</name>
<comment type="caution">
    <text evidence="2">The sequence shown here is derived from an EMBL/GenBank/DDBJ whole genome shotgun (WGS) entry which is preliminary data.</text>
</comment>
<keyword evidence="3" id="KW-1185">Reference proteome</keyword>
<dbReference type="OrthoDB" id="5324142at2"/>